<evidence type="ECO:0000259" key="2">
    <source>
        <dbReference type="SMART" id="SM00867"/>
    </source>
</evidence>
<name>A0A1Z3NAR4_BDEBC</name>
<proteinExistence type="predicted"/>
<feature type="domain" description="Lipid/polyisoprenoid-binding YceI-like" evidence="2">
    <location>
        <begin position="26"/>
        <end position="192"/>
    </location>
</feature>
<dbReference type="OrthoDB" id="5297222at2"/>
<sequence length="199" mass="21333">MKALILGSLVTLAGMSAFAKSIPAGSYNIDPAHSKIGFEIPHLVISTVEGRFAQFDGTLDVDAKLEKSKAKLNIEVASISTENKDRDDHLKSPDFFDVAKNPKMTFVTKKITGTPDNLKIVGDLTLKGKTKEVTLDAKYLGDVNDAYGNNKVAFTATGKINRKDFGLNWSSVVEAGPVVGDEVTLILKIQAGKPAPKKG</sequence>
<dbReference type="Proteomes" id="UP000197003">
    <property type="component" value="Chromosome"/>
</dbReference>
<feature type="chain" id="PRO_5011785975" evidence="1">
    <location>
        <begin position="20"/>
        <end position="199"/>
    </location>
</feature>
<organism evidence="3 4">
    <name type="scientific">Bdellovibrio bacteriovorus</name>
    <dbReference type="NCBI Taxonomy" id="959"/>
    <lineage>
        <taxon>Bacteria</taxon>
        <taxon>Pseudomonadati</taxon>
        <taxon>Bdellovibrionota</taxon>
        <taxon>Bdellovibrionia</taxon>
        <taxon>Bdellovibrionales</taxon>
        <taxon>Pseudobdellovibrionaceae</taxon>
        <taxon>Bdellovibrio</taxon>
    </lineage>
</organism>
<evidence type="ECO:0000313" key="3">
    <source>
        <dbReference type="EMBL" id="ASD64525.1"/>
    </source>
</evidence>
<keyword evidence="1" id="KW-0732">Signal</keyword>
<dbReference type="InterPro" id="IPR036761">
    <property type="entry name" value="TTHA0802/YceI-like_sf"/>
</dbReference>
<dbReference type="Gene3D" id="2.40.128.110">
    <property type="entry name" value="Lipid/polyisoprenoid-binding, YceI-like"/>
    <property type="match status" value="1"/>
</dbReference>
<evidence type="ECO:0000313" key="4">
    <source>
        <dbReference type="Proteomes" id="UP000197003"/>
    </source>
</evidence>
<dbReference type="KEGG" id="bbac:EP01_15125"/>
<reference evidence="3 4" key="1">
    <citation type="submission" date="2017-04" db="EMBL/GenBank/DDBJ databases">
        <title>Whole genome sequence of Bdellovibrio bacteriovorus strain SSB218315.</title>
        <authorList>
            <person name="Oyedara O."/>
            <person name="Rodriguez-Perez M.A."/>
        </authorList>
    </citation>
    <scope>NUCLEOTIDE SEQUENCE [LARGE SCALE GENOMIC DNA]</scope>
    <source>
        <strain evidence="3 4">SSB218315</strain>
    </source>
</reference>
<gene>
    <name evidence="3" type="ORF">B9G79_13575</name>
</gene>
<dbReference type="PANTHER" id="PTHR34406:SF1">
    <property type="entry name" value="PROTEIN YCEI"/>
    <property type="match status" value="1"/>
</dbReference>
<protein>
    <submittedName>
        <fullName evidence="3">Polyisoprenoid-binding protein</fullName>
    </submittedName>
</protein>
<accession>A0A1Z3NAR4</accession>
<dbReference type="SUPFAM" id="SSF101874">
    <property type="entry name" value="YceI-like"/>
    <property type="match status" value="1"/>
</dbReference>
<dbReference type="RefSeq" id="WP_038450985.1">
    <property type="nucleotide sequence ID" value="NZ_AP029059.1"/>
</dbReference>
<dbReference type="AlphaFoldDB" id="A0A1Z3NAR4"/>
<evidence type="ECO:0000256" key="1">
    <source>
        <dbReference type="SAM" id="SignalP"/>
    </source>
</evidence>
<feature type="signal peptide" evidence="1">
    <location>
        <begin position="1"/>
        <end position="19"/>
    </location>
</feature>
<dbReference type="PANTHER" id="PTHR34406">
    <property type="entry name" value="PROTEIN YCEI"/>
    <property type="match status" value="1"/>
</dbReference>
<dbReference type="Pfam" id="PF04264">
    <property type="entry name" value="YceI"/>
    <property type="match status" value="1"/>
</dbReference>
<dbReference type="InterPro" id="IPR007372">
    <property type="entry name" value="Lipid/polyisoprenoid-bd_YceI"/>
</dbReference>
<dbReference type="EMBL" id="CP020946">
    <property type="protein sequence ID" value="ASD64525.1"/>
    <property type="molecule type" value="Genomic_DNA"/>
</dbReference>
<dbReference type="SMART" id="SM00867">
    <property type="entry name" value="YceI"/>
    <property type="match status" value="1"/>
</dbReference>